<comment type="caution">
    <text evidence="2">The sequence shown here is derived from an EMBL/GenBank/DDBJ whole genome shotgun (WGS) entry which is preliminary data.</text>
</comment>
<dbReference type="CDD" id="cd03441">
    <property type="entry name" value="R_hydratase_like"/>
    <property type="match status" value="1"/>
</dbReference>
<dbReference type="PIRSF" id="PIRSF018072">
    <property type="entry name" value="UCP018072"/>
    <property type="match status" value="1"/>
</dbReference>
<evidence type="ECO:0000313" key="3">
    <source>
        <dbReference type="Proteomes" id="UP001596002"/>
    </source>
</evidence>
<accession>A0ABV9Q485</accession>
<dbReference type="EMBL" id="JBHSHC010000112">
    <property type="protein sequence ID" value="MFC4769000.1"/>
    <property type="molecule type" value="Genomic_DNA"/>
</dbReference>
<dbReference type="Pfam" id="PF13452">
    <property type="entry name" value="FAS1_DH_region"/>
    <property type="match status" value="1"/>
</dbReference>
<dbReference type="Gene3D" id="3.10.129.10">
    <property type="entry name" value="Hotdog Thioesterase"/>
    <property type="match status" value="1"/>
</dbReference>
<evidence type="ECO:0000313" key="2">
    <source>
        <dbReference type="EMBL" id="MFC4769000.1"/>
    </source>
</evidence>
<dbReference type="RefSeq" id="WP_380026991.1">
    <property type="nucleotide sequence ID" value="NZ_JBHSHC010000112.1"/>
</dbReference>
<name>A0ABV9Q485_9BACL</name>
<protein>
    <submittedName>
        <fullName evidence="2">MaoC family dehydratase N-terminal domain-containing protein</fullName>
    </submittedName>
</protein>
<dbReference type="Proteomes" id="UP001596002">
    <property type="component" value="Unassembled WGS sequence"/>
</dbReference>
<dbReference type="InterPro" id="IPR039569">
    <property type="entry name" value="FAS1-like_DH_region"/>
</dbReference>
<dbReference type="InterPro" id="IPR029069">
    <property type="entry name" value="HotDog_dom_sf"/>
</dbReference>
<evidence type="ECO:0000259" key="1">
    <source>
        <dbReference type="Pfam" id="PF13452"/>
    </source>
</evidence>
<sequence length="145" mass="16427">MSLELFKPFIGVESNPVKNEVEKGAIRKFADAIGDPNPLYRDEEYAKTTRFGRIVAPPTFSRTFEYGEIVGLTFKKEGLIHGEQQFEYYKPIFAGDVLFCSTKLADVYEKEGKLGRMTFLVYEQKGVNESGETVFIARSSAIYRG</sequence>
<keyword evidence="3" id="KW-1185">Reference proteome</keyword>
<organism evidence="2 3">
    <name type="scientific">Effusibacillus consociatus</name>
    <dbReference type="NCBI Taxonomy" id="1117041"/>
    <lineage>
        <taxon>Bacteria</taxon>
        <taxon>Bacillati</taxon>
        <taxon>Bacillota</taxon>
        <taxon>Bacilli</taxon>
        <taxon>Bacillales</taxon>
        <taxon>Alicyclobacillaceae</taxon>
        <taxon>Effusibacillus</taxon>
    </lineage>
</organism>
<feature type="domain" description="FAS1-like dehydratase" evidence="1">
    <location>
        <begin position="9"/>
        <end position="135"/>
    </location>
</feature>
<dbReference type="SUPFAM" id="SSF54637">
    <property type="entry name" value="Thioesterase/thiol ester dehydrase-isomerase"/>
    <property type="match status" value="1"/>
</dbReference>
<dbReference type="InterPro" id="IPR016709">
    <property type="entry name" value="HadA-like"/>
</dbReference>
<gene>
    <name evidence="2" type="ORF">ACFO8Q_16820</name>
</gene>
<proteinExistence type="predicted"/>
<reference evidence="3" key="1">
    <citation type="journal article" date="2019" name="Int. J. Syst. Evol. Microbiol.">
        <title>The Global Catalogue of Microorganisms (GCM) 10K type strain sequencing project: providing services to taxonomists for standard genome sequencing and annotation.</title>
        <authorList>
            <consortium name="The Broad Institute Genomics Platform"/>
            <consortium name="The Broad Institute Genome Sequencing Center for Infectious Disease"/>
            <person name="Wu L."/>
            <person name="Ma J."/>
        </authorList>
    </citation>
    <scope>NUCLEOTIDE SEQUENCE [LARGE SCALE GENOMIC DNA]</scope>
    <source>
        <strain evidence="3">WYCCWR 12678</strain>
    </source>
</reference>